<name>A7RHD0_NEMVE</name>
<evidence type="ECO:0000256" key="1">
    <source>
        <dbReference type="SAM" id="MobiDB-lite"/>
    </source>
</evidence>
<evidence type="ECO:0000313" key="3">
    <source>
        <dbReference type="Proteomes" id="UP000001593"/>
    </source>
</evidence>
<keyword evidence="3" id="KW-1185">Reference proteome</keyword>
<evidence type="ECO:0000313" key="2">
    <source>
        <dbReference type="EMBL" id="EDO49208.1"/>
    </source>
</evidence>
<dbReference type="HOGENOM" id="CLU_1588424_0_0_1"/>
<organism evidence="2 3">
    <name type="scientific">Nematostella vectensis</name>
    <name type="common">Starlet sea anemone</name>
    <dbReference type="NCBI Taxonomy" id="45351"/>
    <lineage>
        <taxon>Eukaryota</taxon>
        <taxon>Metazoa</taxon>
        <taxon>Cnidaria</taxon>
        <taxon>Anthozoa</taxon>
        <taxon>Hexacorallia</taxon>
        <taxon>Actiniaria</taxon>
        <taxon>Edwardsiidae</taxon>
        <taxon>Nematostella</taxon>
    </lineage>
</organism>
<gene>
    <name evidence="2" type="ORF">NEMVEDRAFT_v1g238276</name>
</gene>
<dbReference type="InParanoid" id="A7RHD0"/>
<reference evidence="2 3" key="1">
    <citation type="journal article" date="2007" name="Science">
        <title>Sea anemone genome reveals ancestral eumetazoan gene repertoire and genomic organization.</title>
        <authorList>
            <person name="Putnam N.H."/>
            <person name="Srivastava M."/>
            <person name="Hellsten U."/>
            <person name="Dirks B."/>
            <person name="Chapman J."/>
            <person name="Salamov A."/>
            <person name="Terry A."/>
            <person name="Shapiro H."/>
            <person name="Lindquist E."/>
            <person name="Kapitonov V.V."/>
            <person name="Jurka J."/>
            <person name="Genikhovich G."/>
            <person name="Grigoriev I.V."/>
            <person name="Lucas S.M."/>
            <person name="Steele R.E."/>
            <person name="Finnerty J.R."/>
            <person name="Technau U."/>
            <person name="Martindale M.Q."/>
            <person name="Rokhsar D.S."/>
        </authorList>
    </citation>
    <scope>NUCLEOTIDE SEQUENCE [LARGE SCALE GENOMIC DNA]</scope>
    <source>
        <strain evidence="3">CH2 X CH6</strain>
    </source>
</reference>
<feature type="region of interest" description="Disordered" evidence="1">
    <location>
        <begin position="65"/>
        <end position="122"/>
    </location>
</feature>
<sequence length="168" mass="19485">MSIKDEPLPMTQLGVAMIQDLGNMYENHSSHEQGDLLTVLESMYEKGLHRKVSSECCFATDEIERARKSTEKGCKKAEKEKEDREKDSHRETGWEQENKESRVKEKGSLCDAESKDPDNCDRDFRRDFARVHLERACNSSSAHWRNDGRRYRRRTYSGSSIGDPHESQ</sequence>
<dbReference type="OMA" id="KEEVEDX"/>
<dbReference type="EMBL" id="DS469510">
    <property type="protein sequence ID" value="EDO49208.1"/>
    <property type="molecule type" value="Genomic_DNA"/>
</dbReference>
<protein>
    <submittedName>
        <fullName evidence="2">Uncharacterized protein</fullName>
    </submittedName>
</protein>
<dbReference type="Proteomes" id="UP000001593">
    <property type="component" value="Unassembled WGS sequence"/>
</dbReference>
<dbReference type="AlphaFoldDB" id="A7RHD0"/>
<proteinExistence type="predicted"/>
<accession>A7RHD0</accession>
<feature type="region of interest" description="Disordered" evidence="1">
    <location>
        <begin position="148"/>
        <end position="168"/>
    </location>
</feature>